<dbReference type="EMBL" id="SHKL01000001">
    <property type="protein sequence ID" value="RZT86657.1"/>
    <property type="molecule type" value="Genomic_DNA"/>
</dbReference>
<dbReference type="Pfam" id="PF13649">
    <property type="entry name" value="Methyltransf_25"/>
    <property type="match status" value="1"/>
</dbReference>
<dbReference type="CDD" id="cd02440">
    <property type="entry name" value="AdoMet_MTases"/>
    <property type="match status" value="1"/>
</dbReference>
<evidence type="ECO:0000256" key="1">
    <source>
        <dbReference type="ARBA" id="ARBA00022603"/>
    </source>
</evidence>
<dbReference type="RefSeq" id="WP_130290921.1">
    <property type="nucleotide sequence ID" value="NZ_SHKL01000001.1"/>
</dbReference>
<keyword evidence="7" id="KW-1185">Reference proteome</keyword>
<evidence type="ECO:0000256" key="4">
    <source>
        <dbReference type="SAM" id="MobiDB-lite"/>
    </source>
</evidence>
<name>A0A4Q7UX77_PSEST</name>
<evidence type="ECO:0000313" key="7">
    <source>
        <dbReference type="Proteomes" id="UP000291591"/>
    </source>
</evidence>
<evidence type="ECO:0000259" key="5">
    <source>
        <dbReference type="SMART" id="SM00650"/>
    </source>
</evidence>
<feature type="domain" description="Ribosomal RNA adenine methylase transferase N-terminal" evidence="5">
    <location>
        <begin position="28"/>
        <end position="165"/>
    </location>
</feature>
<accession>A0A4Q7UX77</accession>
<dbReference type="OrthoDB" id="3528482at2"/>
<comment type="caution">
    <text evidence="6">The sequence shown here is derived from an EMBL/GenBank/DDBJ whole genome shotgun (WGS) entry which is preliminary data.</text>
</comment>
<evidence type="ECO:0000313" key="6">
    <source>
        <dbReference type="EMBL" id="RZT86657.1"/>
    </source>
</evidence>
<keyword evidence="3" id="KW-0949">S-adenosyl-L-methionine</keyword>
<organism evidence="6 7">
    <name type="scientific">Pseudonocardia sediminis</name>
    <dbReference type="NCBI Taxonomy" id="1397368"/>
    <lineage>
        <taxon>Bacteria</taxon>
        <taxon>Bacillati</taxon>
        <taxon>Actinomycetota</taxon>
        <taxon>Actinomycetes</taxon>
        <taxon>Pseudonocardiales</taxon>
        <taxon>Pseudonocardiaceae</taxon>
        <taxon>Pseudonocardia</taxon>
    </lineage>
</organism>
<reference evidence="6 7" key="1">
    <citation type="submission" date="2019-02" db="EMBL/GenBank/DDBJ databases">
        <title>Sequencing the genomes of 1000 actinobacteria strains.</title>
        <authorList>
            <person name="Klenk H.-P."/>
        </authorList>
    </citation>
    <scope>NUCLEOTIDE SEQUENCE [LARGE SCALE GENOMIC DNA]</scope>
    <source>
        <strain evidence="6 7">DSM 45779</strain>
    </source>
</reference>
<dbReference type="InterPro" id="IPR029063">
    <property type="entry name" value="SAM-dependent_MTases_sf"/>
</dbReference>
<evidence type="ECO:0000256" key="3">
    <source>
        <dbReference type="ARBA" id="ARBA00022691"/>
    </source>
</evidence>
<keyword evidence="1 6" id="KW-0489">Methyltransferase</keyword>
<gene>
    <name evidence="6" type="ORF">EV383_3554</name>
</gene>
<dbReference type="SMART" id="SM00650">
    <property type="entry name" value="rADc"/>
    <property type="match status" value="1"/>
</dbReference>
<dbReference type="GO" id="GO:0000179">
    <property type="term" value="F:rRNA (adenine-N6,N6-)-dimethyltransferase activity"/>
    <property type="evidence" value="ECO:0007669"/>
    <property type="project" value="InterPro"/>
</dbReference>
<proteinExistence type="predicted"/>
<dbReference type="InterPro" id="IPR020598">
    <property type="entry name" value="rRNA_Ade_methylase_Trfase_N"/>
</dbReference>
<evidence type="ECO:0000256" key="2">
    <source>
        <dbReference type="ARBA" id="ARBA00022679"/>
    </source>
</evidence>
<protein>
    <submittedName>
        <fullName evidence="6">Phospholipid N-methyltransferase</fullName>
    </submittedName>
</protein>
<dbReference type="Proteomes" id="UP000291591">
    <property type="component" value="Unassembled WGS sequence"/>
</dbReference>
<dbReference type="Gene3D" id="3.40.50.150">
    <property type="entry name" value="Vaccinia Virus protein VP39"/>
    <property type="match status" value="1"/>
</dbReference>
<sequence>MGDALLFVRQFLRSPTTIGAVAPSSAYLARRIAADVPESGDPVVLELGPGSGAFTGEIRRRLGGRGRHVAIEVNPSMAAALRSRHAGVEVIEGDAAETAGLLRTVGVDRVDLVVSGLPWAVFPGPKQDAILDSVVAAMPPDGRFATFAYSHATVLPPAVRFRRRLEERFETVGSGTTEWRNLPPARIVHASRPRAGTTSDPAA</sequence>
<dbReference type="AlphaFoldDB" id="A0A4Q7UX77"/>
<feature type="region of interest" description="Disordered" evidence="4">
    <location>
        <begin position="175"/>
        <end position="203"/>
    </location>
</feature>
<dbReference type="InterPro" id="IPR041698">
    <property type="entry name" value="Methyltransf_25"/>
</dbReference>
<keyword evidence="2 6" id="KW-0808">Transferase</keyword>
<dbReference type="SUPFAM" id="SSF53335">
    <property type="entry name" value="S-adenosyl-L-methionine-dependent methyltransferases"/>
    <property type="match status" value="1"/>
</dbReference>